<feature type="compositionally biased region" description="Low complexity" evidence="4">
    <location>
        <begin position="858"/>
        <end position="869"/>
    </location>
</feature>
<dbReference type="EMBL" id="JBHSQW010000034">
    <property type="protein sequence ID" value="MFC5995830.1"/>
    <property type="molecule type" value="Genomic_DNA"/>
</dbReference>
<dbReference type="PANTHER" id="PTHR44688">
    <property type="entry name" value="DNA-BINDING TRANSCRIPTIONAL ACTIVATOR DEVR_DOSR"/>
    <property type="match status" value="1"/>
</dbReference>
<evidence type="ECO:0000259" key="5">
    <source>
        <dbReference type="PROSITE" id="PS50043"/>
    </source>
</evidence>
<feature type="region of interest" description="Disordered" evidence="4">
    <location>
        <begin position="858"/>
        <end position="882"/>
    </location>
</feature>
<evidence type="ECO:0000256" key="1">
    <source>
        <dbReference type="ARBA" id="ARBA00023015"/>
    </source>
</evidence>
<dbReference type="InterPro" id="IPR000792">
    <property type="entry name" value="Tscrpt_reg_LuxR_C"/>
</dbReference>
<dbReference type="PROSITE" id="PS50043">
    <property type="entry name" value="HTH_LUXR_2"/>
    <property type="match status" value="1"/>
</dbReference>
<evidence type="ECO:0000313" key="7">
    <source>
        <dbReference type="Proteomes" id="UP001596302"/>
    </source>
</evidence>
<proteinExistence type="predicted"/>
<dbReference type="SUPFAM" id="SSF46894">
    <property type="entry name" value="C-terminal effector domain of the bipartite response regulators"/>
    <property type="match status" value="1"/>
</dbReference>
<dbReference type="Gene3D" id="3.40.50.300">
    <property type="entry name" value="P-loop containing nucleotide triphosphate hydrolases"/>
    <property type="match status" value="1"/>
</dbReference>
<evidence type="ECO:0000256" key="2">
    <source>
        <dbReference type="ARBA" id="ARBA00023125"/>
    </source>
</evidence>
<comment type="caution">
    <text evidence="6">The sequence shown here is derived from an EMBL/GenBank/DDBJ whole genome shotgun (WGS) entry which is preliminary data.</text>
</comment>
<organism evidence="6 7">
    <name type="scientific">Pseudonocardia hispaniensis</name>
    <dbReference type="NCBI Taxonomy" id="904933"/>
    <lineage>
        <taxon>Bacteria</taxon>
        <taxon>Bacillati</taxon>
        <taxon>Actinomycetota</taxon>
        <taxon>Actinomycetes</taxon>
        <taxon>Pseudonocardiales</taxon>
        <taxon>Pseudonocardiaceae</taxon>
        <taxon>Pseudonocardia</taxon>
    </lineage>
</organism>
<keyword evidence="2" id="KW-0238">DNA-binding</keyword>
<keyword evidence="7" id="KW-1185">Reference proteome</keyword>
<accession>A0ABW1J5N4</accession>
<evidence type="ECO:0000256" key="4">
    <source>
        <dbReference type="SAM" id="MobiDB-lite"/>
    </source>
</evidence>
<name>A0ABW1J5N4_9PSEU</name>
<dbReference type="Gene3D" id="1.10.10.10">
    <property type="entry name" value="Winged helix-like DNA-binding domain superfamily/Winged helix DNA-binding domain"/>
    <property type="match status" value="1"/>
</dbReference>
<evidence type="ECO:0000256" key="3">
    <source>
        <dbReference type="ARBA" id="ARBA00023163"/>
    </source>
</evidence>
<keyword evidence="1" id="KW-0805">Transcription regulation</keyword>
<dbReference type="SMART" id="SM00421">
    <property type="entry name" value="HTH_LUXR"/>
    <property type="match status" value="1"/>
</dbReference>
<dbReference type="InterPro" id="IPR027417">
    <property type="entry name" value="P-loop_NTPase"/>
</dbReference>
<dbReference type="CDD" id="cd06170">
    <property type="entry name" value="LuxR_C_like"/>
    <property type="match status" value="1"/>
</dbReference>
<protein>
    <submittedName>
        <fullName evidence="6">LuxR C-terminal-related transcriptional regulator</fullName>
    </submittedName>
</protein>
<gene>
    <name evidence="6" type="ORF">ACFQE5_16600</name>
</gene>
<dbReference type="Pfam" id="PF00196">
    <property type="entry name" value="GerE"/>
    <property type="match status" value="1"/>
</dbReference>
<evidence type="ECO:0000313" key="6">
    <source>
        <dbReference type="EMBL" id="MFC5995830.1"/>
    </source>
</evidence>
<feature type="domain" description="HTH luxR-type" evidence="5">
    <location>
        <begin position="795"/>
        <end position="860"/>
    </location>
</feature>
<dbReference type="PRINTS" id="PR00038">
    <property type="entry name" value="HTHLUXR"/>
</dbReference>
<dbReference type="InterPro" id="IPR016032">
    <property type="entry name" value="Sig_transdc_resp-reg_C-effctor"/>
</dbReference>
<sequence length="882" mass="90600">MRGEAPGAWPLTGRDSELRAIGQALRETGGVLLAGAAGVGKTRLARAAALAWAHAVRWVCASESSRSIPLGAFVPVLGEDAPNAGGAGLLGHAHLALGNDPDLLLVVDDAHLLDAVSATLLHQLVVAGCPRVLLTVRDGERAPDAVTALWKDGLVGRVELAPLALDEVGALLDSVLGGRLDPDGLRRLHAATGGNVLWLRHLVEGERAAGRLTTTDGVWGWSGEPRLTPALTALIDARLGDLPDRVRAVLELLAVGEPIGVPLLVRLAGENELDEAAHRGLVVVEGSCGRLQARLAHPLYGAAVRDRAGPFRARRLRGILADALAATGPGGAGDTLRRAVLAIESDRGPDVTLMFDAALEAAVLSDLGLAERLARAACVHGGGFASRLLLAVLLGWQFRGQDAEREFAAAAGLATIGDERIRVATARATNLFVLLGRLDDAWAELAAAERDSGTPQRGLRAFLAAADNRLAEAEREARHALAARPGAPAEAQAAWSLTAVLALRGRSDQLADLVVRGAAAATRAPETAVVVVNIAYWEILGHGLAGSPDHVQECLGRWSGLLAGVFPSAFRPQLEGWLALVRGQTGAATELLARFRPHFPGHGGGWTTLFETTLAMACAMSGDAAGATEAVRRAEAGRHPGITVGEPLLALARAWTAAAEGAVSVGTALARRAAALAAASGQAAVEVLARHAAVGLGDRSQAGALRELAGRVHGPRAPAAARHAEALAAGDTAALLASSSAFEEAGLLLPAAEAAAQAVVQHRARGEHPAATAAARRVMELSGRCPGAATPALVAAARPLPITEREREIATLVAGTLSNRQIASRLGISVRTVEGHIYRACTKLGVTDRAALAAVVAGPAPGRTPPGGRSHACTAPPSTSIP</sequence>
<dbReference type="InterPro" id="IPR036388">
    <property type="entry name" value="WH-like_DNA-bd_sf"/>
</dbReference>
<dbReference type="RefSeq" id="WP_379586145.1">
    <property type="nucleotide sequence ID" value="NZ_JBHSQW010000034.1"/>
</dbReference>
<reference evidence="7" key="1">
    <citation type="journal article" date="2019" name="Int. J. Syst. Evol. Microbiol.">
        <title>The Global Catalogue of Microorganisms (GCM) 10K type strain sequencing project: providing services to taxonomists for standard genome sequencing and annotation.</title>
        <authorList>
            <consortium name="The Broad Institute Genomics Platform"/>
            <consortium name="The Broad Institute Genome Sequencing Center for Infectious Disease"/>
            <person name="Wu L."/>
            <person name="Ma J."/>
        </authorList>
    </citation>
    <scope>NUCLEOTIDE SEQUENCE [LARGE SCALE GENOMIC DNA]</scope>
    <source>
        <strain evidence="7">CCM 8391</strain>
    </source>
</reference>
<keyword evidence="3" id="KW-0804">Transcription</keyword>
<dbReference type="Proteomes" id="UP001596302">
    <property type="component" value="Unassembled WGS sequence"/>
</dbReference>
<dbReference type="PANTHER" id="PTHR44688:SF16">
    <property type="entry name" value="DNA-BINDING TRANSCRIPTIONAL ACTIVATOR DEVR_DOSR"/>
    <property type="match status" value="1"/>
</dbReference>
<dbReference type="SUPFAM" id="SSF52540">
    <property type="entry name" value="P-loop containing nucleoside triphosphate hydrolases"/>
    <property type="match status" value="1"/>
</dbReference>